<proteinExistence type="predicted"/>
<keyword evidence="2" id="KW-1185">Reference proteome</keyword>
<dbReference type="EMBL" id="JSUQ01000004">
    <property type="protein sequence ID" value="KHQ54110.1"/>
    <property type="molecule type" value="Genomic_DNA"/>
</dbReference>
<gene>
    <name evidence="1" type="ORF">OA50_01339</name>
</gene>
<name>A0A0B3RSY8_9RHOB</name>
<dbReference type="OrthoDB" id="7875167at2"/>
<dbReference type="AlphaFoldDB" id="A0A0B3RSY8"/>
<sequence>MATMPLVTAATIGLAAFSATDAETPKDLVFAQAQPFVATQGYAVPQGDYMTTPDGCTYRRTQAPGQPVRWIIVLNPHHLGKGGSPSKCKGML</sequence>
<accession>A0A0B3RSY8</accession>
<protein>
    <submittedName>
        <fullName evidence="1">Uncharacterized protein</fullName>
    </submittedName>
</protein>
<dbReference type="RefSeq" id="WP_043138874.1">
    <property type="nucleotide sequence ID" value="NZ_JSUQ01000004.1"/>
</dbReference>
<evidence type="ECO:0000313" key="1">
    <source>
        <dbReference type="EMBL" id="KHQ54110.1"/>
    </source>
</evidence>
<dbReference type="Proteomes" id="UP000030960">
    <property type="component" value="Unassembled WGS sequence"/>
</dbReference>
<reference evidence="1 2" key="1">
    <citation type="submission" date="2014-10" db="EMBL/GenBank/DDBJ databases">
        <title>Genome sequence of Ponticoccus sp. strain UMTAT08 isolated from clonal culture of toxic dinoflagellate Alexandrium tamiyavanichii.</title>
        <authorList>
            <person name="Gan H.Y."/>
            <person name="Muhd D.-D."/>
            <person name="Mohd Noor M.E."/>
            <person name="Yeong Y.S."/>
            <person name="Usup G."/>
        </authorList>
    </citation>
    <scope>NUCLEOTIDE SEQUENCE [LARGE SCALE GENOMIC DNA]</scope>
    <source>
        <strain evidence="1 2">UMTAT08</strain>
    </source>
</reference>
<evidence type="ECO:0000313" key="2">
    <source>
        <dbReference type="Proteomes" id="UP000030960"/>
    </source>
</evidence>
<organism evidence="1 2">
    <name type="scientific">Mameliella alba</name>
    <dbReference type="NCBI Taxonomy" id="561184"/>
    <lineage>
        <taxon>Bacteria</taxon>
        <taxon>Pseudomonadati</taxon>
        <taxon>Pseudomonadota</taxon>
        <taxon>Alphaproteobacteria</taxon>
        <taxon>Rhodobacterales</taxon>
        <taxon>Roseobacteraceae</taxon>
        <taxon>Mameliella</taxon>
    </lineage>
</organism>
<comment type="caution">
    <text evidence="1">The sequence shown here is derived from an EMBL/GenBank/DDBJ whole genome shotgun (WGS) entry which is preliminary data.</text>
</comment>